<accession>A0AAD4QUN9</accession>
<dbReference type="Proteomes" id="UP001201812">
    <property type="component" value="Unassembled WGS sequence"/>
</dbReference>
<name>A0AAD4QUN9_9BILA</name>
<keyword evidence="2" id="KW-1185">Reference proteome</keyword>
<evidence type="ECO:0000313" key="2">
    <source>
        <dbReference type="Proteomes" id="UP001201812"/>
    </source>
</evidence>
<gene>
    <name evidence="1" type="ORF">DdX_22143</name>
</gene>
<dbReference type="AlphaFoldDB" id="A0AAD4QUN9"/>
<evidence type="ECO:0000313" key="1">
    <source>
        <dbReference type="EMBL" id="KAI1691052.1"/>
    </source>
</evidence>
<sequence>MVVPSLVDGDDATRGGQHRLAHQVGDLAVDDVHIALRAWGQFRVVGDHHDGGAGGVDLLQQFHHPARHLRVQVAGRFVGQQQARAAGQGTGDRRSLLLAAGKFIGVVLHARAQADLAQRLFDALAALAGAHFAVAQRHVHVVEQVEIRNQVEALEDEADLLVAQAAAGIVAKLADVLAIEHVGAAGEGFQQAGDIEEGGLAEPDGR</sequence>
<protein>
    <submittedName>
        <fullName evidence="1">Uncharacterized protein</fullName>
    </submittedName>
</protein>
<organism evidence="1 2">
    <name type="scientific">Ditylenchus destructor</name>
    <dbReference type="NCBI Taxonomy" id="166010"/>
    <lineage>
        <taxon>Eukaryota</taxon>
        <taxon>Metazoa</taxon>
        <taxon>Ecdysozoa</taxon>
        <taxon>Nematoda</taxon>
        <taxon>Chromadorea</taxon>
        <taxon>Rhabditida</taxon>
        <taxon>Tylenchina</taxon>
        <taxon>Tylenchomorpha</taxon>
        <taxon>Sphaerularioidea</taxon>
        <taxon>Anguinidae</taxon>
        <taxon>Anguininae</taxon>
        <taxon>Ditylenchus</taxon>
    </lineage>
</organism>
<dbReference type="AntiFam" id="ANF00142">
    <property type="entry name" value="Shadow ORF (opposite yadG)"/>
</dbReference>
<reference evidence="1" key="1">
    <citation type="submission" date="2022-01" db="EMBL/GenBank/DDBJ databases">
        <title>Genome Sequence Resource for Two Populations of Ditylenchus destructor, the Migratory Endoparasitic Phytonematode.</title>
        <authorList>
            <person name="Zhang H."/>
            <person name="Lin R."/>
            <person name="Xie B."/>
        </authorList>
    </citation>
    <scope>NUCLEOTIDE SEQUENCE</scope>
    <source>
        <strain evidence="1">BazhouSP</strain>
    </source>
</reference>
<proteinExistence type="predicted"/>
<comment type="caution">
    <text evidence="1">The sequence shown here is derived from an EMBL/GenBank/DDBJ whole genome shotgun (WGS) entry which is preliminary data.</text>
</comment>
<dbReference type="AntiFam" id="ANF00095">
    <property type="entry name" value="Shadow ORF (opposite ABC transporters)"/>
</dbReference>
<dbReference type="EMBL" id="JAKKPZ010001011">
    <property type="protein sequence ID" value="KAI1691052.1"/>
    <property type="molecule type" value="Genomic_DNA"/>
</dbReference>